<name>A0A0G4G1C4_VITBC</name>
<dbReference type="PhylomeDB" id="A0A0G4G1C4"/>
<reference evidence="3 4" key="1">
    <citation type="submission" date="2014-11" db="EMBL/GenBank/DDBJ databases">
        <authorList>
            <person name="Zhu J."/>
            <person name="Qi W."/>
            <person name="Song R."/>
        </authorList>
    </citation>
    <scope>NUCLEOTIDE SEQUENCE [LARGE SCALE GENOMIC DNA]</scope>
</reference>
<dbReference type="OrthoDB" id="443682at2759"/>
<evidence type="ECO:0000256" key="1">
    <source>
        <dbReference type="SAM" id="MobiDB-lite"/>
    </source>
</evidence>
<dbReference type="Proteomes" id="UP000041254">
    <property type="component" value="Unassembled WGS sequence"/>
</dbReference>
<dbReference type="PANTHER" id="PTHR12298">
    <property type="entry name" value="PCDC2 PROGRAMMED CELL DEATH PROTEIN 2 -RELATED"/>
    <property type="match status" value="1"/>
</dbReference>
<dbReference type="Pfam" id="PF04194">
    <property type="entry name" value="PDCD2_C"/>
    <property type="match status" value="1"/>
</dbReference>
<feature type="region of interest" description="Disordered" evidence="1">
    <location>
        <begin position="135"/>
        <end position="161"/>
    </location>
</feature>
<dbReference type="AlphaFoldDB" id="A0A0G4G1C4"/>
<gene>
    <name evidence="3" type="ORF">Vbra_16632</name>
</gene>
<sequence>MNADQILLGYPEKPSNPALLHRRFFPSKVGGQPAWLNPQHLPPLSDLQCPRCRTPMTFILQVYASLDASSCFHRTIFLFGCQPCGNQFVAMRNQLPRDNAFYPFEPPDTDNVSGVGDEEEDEFKSLLCPVCGLPKGDGEAGSSPDTSPAAKEGRRGDDKAALIPRGHRRCRRVSEDGMLVGVFEEYELEVDEEGEEDADKQGDYSHEMELKRRYDEVAKDNPDATLDESEQQFFEEFAPPSCRNDDTFQTFLKRVRTNPGHVLRYAYEGAPLWFASAQQLEDGPPDCDTCGSPRVFEFQVQPELIHLLKLDKLEWGILAVYTCSANCGGEGYVKEFVYRQPEPM</sequence>
<evidence type="ECO:0000259" key="2">
    <source>
        <dbReference type="Pfam" id="PF04194"/>
    </source>
</evidence>
<dbReference type="VEuPathDB" id="CryptoDB:Vbra_16632"/>
<dbReference type="InterPro" id="IPR007320">
    <property type="entry name" value="PDCD2_C"/>
</dbReference>
<proteinExistence type="predicted"/>
<dbReference type="InParanoid" id="A0A0G4G1C4"/>
<evidence type="ECO:0000313" key="4">
    <source>
        <dbReference type="Proteomes" id="UP000041254"/>
    </source>
</evidence>
<dbReference type="STRING" id="1169540.A0A0G4G1C4"/>
<feature type="compositionally biased region" description="Basic and acidic residues" evidence="1">
    <location>
        <begin position="151"/>
        <end position="160"/>
    </location>
</feature>
<dbReference type="PANTHER" id="PTHR12298:SF4">
    <property type="entry name" value="PROGRAMMED CELL DEATH PROTEIN 2"/>
    <property type="match status" value="1"/>
</dbReference>
<organism evidence="3 4">
    <name type="scientific">Vitrella brassicaformis (strain CCMP3155)</name>
    <dbReference type="NCBI Taxonomy" id="1169540"/>
    <lineage>
        <taxon>Eukaryota</taxon>
        <taxon>Sar</taxon>
        <taxon>Alveolata</taxon>
        <taxon>Colpodellida</taxon>
        <taxon>Vitrellaceae</taxon>
        <taxon>Vitrella</taxon>
    </lineage>
</organism>
<accession>A0A0G4G1C4</accession>
<keyword evidence="4" id="KW-1185">Reference proteome</keyword>
<feature type="domain" description="Programmed cell death protein 2 C-terminal" evidence="2">
    <location>
        <begin position="245"/>
        <end position="340"/>
    </location>
</feature>
<protein>
    <recommendedName>
        <fullName evidence="2">Programmed cell death protein 2 C-terminal domain-containing protein</fullName>
    </recommendedName>
</protein>
<evidence type="ECO:0000313" key="3">
    <source>
        <dbReference type="EMBL" id="CEM21639.1"/>
    </source>
</evidence>
<dbReference type="EMBL" id="CDMY01000542">
    <property type="protein sequence ID" value="CEM21639.1"/>
    <property type="molecule type" value="Genomic_DNA"/>
</dbReference>
<dbReference type="GO" id="GO:0005737">
    <property type="term" value="C:cytoplasm"/>
    <property type="evidence" value="ECO:0007669"/>
    <property type="project" value="InterPro"/>
</dbReference>
<dbReference type="OMA" id="TVYVFCC"/>